<dbReference type="GO" id="GO:0009252">
    <property type="term" value="P:peptidoglycan biosynthetic process"/>
    <property type="evidence" value="ECO:0007669"/>
    <property type="project" value="UniProtKB-UniRule"/>
</dbReference>
<keyword evidence="9" id="KW-1185">Reference proteome</keyword>
<reference evidence="8 9" key="1">
    <citation type="submission" date="2016-09" db="EMBL/GenBank/DDBJ databases">
        <title>Genome sequence of Eubacterium angustum.</title>
        <authorList>
            <person name="Poehlein A."/>
            <person name="Daniel R."/>
        </authorList>
    </citation>
    <scope>NUCLEOTIDE SEQUENCE [LARGE SCALE GENOMIC DNA]</scope>
    <source>
        <strain evidence="8 9">DSM 1989</strain>
    </source>
</reference>
<dbReference type="CDD" id="cd02644">
    <property type="entry name" value="R3H_jag"/>
    <property type="match status" value="1"/>
</dbReference>
<evidence type="ECO:0000256" key="2">
    <source>
        <dbReference type="ARBA" id="ARBA00022884"/>
    </source>
</evidence>
<comment type="function">
    <text evidence="6">A probable RNA chaperone. Forms a complex with KhpA which binds to cellular RNA and controls its expression. Plays a role in peptidoglycan (PG) homeostasis and cell length regulation.</text>
</comment>
<evidence type="ECO:0000313" key="8">
    <source>
        <dbReference type="EMBL" id="OHW61305.1"/>
    </source>
</evidence>
<dbReference type="GO" id="GO:0005737">
    <property type="term" value="C:cytoplasm"/>
    <property type="evidence" value="ECO:0007669"/>
    <property type="project" value="UniProtKB-SubCell"/>
</dbReference>
<accession>A0A1S1V4E8</accession>
<sequence length="211" mass="24004">MKSVIKSAKTVEEAVDIALKELGLEREDVSIEVLEEPSKRFFGLMGTTPAKVKVVGDKELEYLAESFLKELLEKMNIEGSIKASKNKNEIFVKVDGISSTDKGILIGKRGSTLDSIQYLLSLSLNKNRDKYVKVTLDIEDYREKREQTLVELAKKLANTVKKNKKTIRLEPMNPYERRIIHSALQGDKGIVTYSEGEEPYRRVIVQLKKEK</sequence>
<dbReference type="NCBIfam" id="NF041568">
    <property type="entry name" value="Jag_EloR"/>
    <property type="match status" value="1"/>
</dbReference>
<dbReference type="GO" id="GO:0071555">
    <property type="term" value="P:cell wall organization"/>
    <property type="evidence" value="ECO:0007669"/>
    <property type="project" value="UniProtKB-KW"/>
</dbReference>
<dbReference type="Gene3D" id="3.30.300.20">
    <property type="match status" value="1"/>
</dbReference>
<dbReference type="GO" id="GO:0003723">
    <property type="term" value="F:RNA binding"/>
    <property type="evidence" value="ECO:0007669"/>
    <property type="project" value="UniProtKB-UniRule"/>
</dbReference>
<evidence type="ECO:0000313" key="9">
    <source>
        <dbReference type="Proteomes" id="UP000180254"/>
    </source>
</evidence>
<comment type="similarity">
    <text evidence="6">Belongs to the KhpB RNA-binding protein family.</text>
</comment>
<gene>
    <name evidence="6" type="primary">khpB</name>
    <name evidence="6" type="synonym">eloR</name>
    <name evidence="8" type="ORF">EUAN_23420</name>
</gene>
<proteinExistence type="inferred from homology"/>
<feature type="domain" description="R3H" evidence="7">
    <location>
        <begin position="143"/>
        <end position="209"/>
    </location>
</feature>
<evidence type="ECO:0000259" key="7">
    <source>
        <dbReference type="PROSITE" id="PS51061"/>
    </source>
</evidence>
<dbReference type="Pfam" id="PF13083">
    <property type="entry name" value="KH_KhpA-B"/>
    <property type="match status" value="1"/>
</dbReference>
<dbReference type="Gene3D" id="3.30.30.80">
    <property type="entry name" value="probable RNA-binding protein from clostridium symbiosum atcc 14940"/>
    <property type="match status" value="1"/>
</dbReference>
<dbReference type="SUPFAM" id="SSF82708">
    <property type="entry name" value="R3H domain"/>
    <property type="match status" value="1"/>
</dbReference>
<dbReference type="Pfam" id="PF14804">
    <property type="entry name" value="Jag_N"/>
    <property type="match status" value="1"/>
</dbReference>
<dbReference type="InterPro" id="IPR036867">
    <property type="entry name" value="R3H_dom_sf"/>
</dbReference>
<protein>
    <recommendedName>
        <fullName evidence="6">RNA-binding protein KhpB</fullName>
    </recommendedName>
    <alternativeName>
        <fullName evidence="6">RNA-binding protein EloR</fullName>
    </alternativeName>
</protein>
<keyword evidence="1 6" id="KW-0963">Cytoplasm</keyword>
<dbReference type="CDD" id="cd02414">
    <property type="entry name" value="KH-II_Jag"/>
    <property type="match status" value="1"/>
</dbReference>
<dbReference type="AlphaFoldDB" id="A0A1S1V4E8"/>
<organism evidence="8 9">
    <name type="scientific">Andreesenia angusta</name>
    <dbReference type="NCBI Taxonomy" id="39480"/>
    <lineage>
        <taxon>Bacteria</taxon>
        <taxon>Bacillati</taxon>
        <taxon>Bacillota</taxon>
        <taxon>Tissierellia</taxon>
        <taxon>Tissierellales</taxon>
        <taxon>Gottschalkiaceae</taxon>
        <taxon>Andreesenia</taxon>
    </lineage>
</organism>
<evidence type="ECO:0000256" key="6">
    <source>
        <dbReference type="HAMAP-Rule" id="MF_00867"/>
    </source>
</evidence>
<dbReference type="EMBL" id="MKIE01000017">
    <property type="protein sequence ID" value="OHW61305.1"/>
    <property type="molecule type" value="Genomic_DNA"/>
</dbReference>
<dbReference type="GO" id="GO:0008360">
    <property type="term" value="P:regulation of cell shape"/>
    <property type="evidence" value="ECO:0007669"/>
    <property type="project" value="UniProtKB-KW"/>
</dbReference>
<dbReference type="SMART" id="SM00393">
    <property type="entry name" value="R3H"/>
    <property type="match status" value="1"/>
</dbReference>
<dbReference type="InterPro" id="IPR038247">
    <property type="entry name" value="Jag_N_dom_sf"/>
</dbReference>
<dbReference type="STRING" id="39480.EUAN_23420"/>
<dbReference type="SMART" id="SM01245">
    <property type="entry name" value="Jag_N"/>
    <property type="match status" value="1"/>
</dbReference>
<comment type="subcellular location">
    <subcellularLocation>
        <location evidence="6">Cytoplasm</location>
    </subcellularLocation>
</comment>
<dbReference type="InterPro" id="IPR032782">
    <property type="entry name" value="KhpB_N"/>
</dbReference>
<dbReference type="InterPro" id="IPR034079">
    <property type="entry name" value="R3H_KhpB"/>
</dbReference>
<comment type="caution">
    <text evidence="8">The sequence shown here is derived from an EMBL/GenBank/DDBJ whole genome shotgun (WGS) entry which is preliminary data.</text>
</comment>
<evidence type="ECO:0000256" key="3">
    <source>
        <dbReference type="ARBA" id="ARBA00022960"/>
    </source>
</evidence>
<name>A0A1S1V4E8_9FIRM</name>
<comment type="subunit">
    <text evidence="6">Forms a complex with KhpA.</text>
</comment>
<dbReference type="PANTHER" id="PTHR35800">
    <property type="entry name" value="PROTEIN JAG"/>
    <property type="match status" value="1"/>
</dbReference>
<dbReference type="HAMAP" id="MF_00867">
    <property type="entry name" value="KhpB"/>
    <property type="match status" value="1"/>
</dbReference>
<dbReference type="Gene3D" id="3.30.1370.50">
    <property type="entry name" value="R3H-like domain"/>
    <property type="match status" value="1"/>
</dbReference>
<dbReference type="InterPro" id="IPR039247">
    <property type="entry name" value="KhpB"/>
</dbReference>
<dbReference type="Proteomes" id="UP000180254">
    <property type="component" value="Unassembled WGS sequence"/>
</dbReference>
<dbReference type="OrthoDB" id="9794483at2"/>
<evidence type="ECO:0000256" key="1">
    <source>
        <dbReference type="ARBA" id="ARBA00022490"/>
    </source>
</evidence>
<dbReference type="InterPro" id="IPR001374">
    <property type="entry name" value="R3H_dom"/>
</dbReference>
<keyword evidence="3 6" id="KW-0133">Cell shape</keyword>
<dbReference type="InterPro" id="IPR038008">
    <property type="entry name" value="Jag_KH"/>
</dbReference>
<comment type="domain">
    <text evidence="6">Has an N-terminal Jag-N domain and 2 RNA-binding domains (KH and R3H).</text>
</comment>
<keyword evidence="2 6" id="KW-0694">RNA-binding</keyword>
<feature type="region of interest" description="Jag_N domain" evidence="6">
    <location>
        <begin position="5"/>
        <end position="55"/>
    </location>
</feature>
<dbReference type="RefSeq" id="WP_071064657.1">
    <property type="nucleotide sequence ID" value="NZ_MKIE01000017.1"/>
</dbReference>
<dbReference type="PROSITE" id="PS51061">
    <property type="entry name" value="R3H"/>
    <property type="match status" value="1"/>
</dbReference>
<evidence type="ECO:0000256" key="4">
    <source>
        <dbReference type="ARBA" id="ARBA00023186"/>
    </source>
</evidence>
<evidence type="ECO:0000256" key="5">
    <source>
        <dbReference type="ARBA" id="ARBA00023316"/>
    </source>
</evidence>
<keyword evidence="5 6" id="KW-0961">Cell wall biogenesis/degradation</keyword>
<dbReference type="PANTHER" id="PTHR35800:SF1">
    <property type="entry name" value="RNA-BINDING PROTEIN KHPB"/>
    <property type="match status" value="1"/>
</dbReference>
<keyword evidence="4 6" id="KW-0143">Chaperone</keyword>
<dbReference type="InterPro" id="IPR015946">
    <property type="entry name" value="KH_dom-like_a/b"/>
</dbReference>
<dbReference type="Pfam" id="PF01424">
    <property type="entry name" value="R3H"/>
    <property type="match status" value="1"/>
</dbReference>